<gene>
    <name evidence="2" type="ORF">SCHCODRAFT_12992</name>
</gene>
<dbReference type="InterPro" id="IPR020902">
    <property type="entry name" value="Actin/actin-like_CS"/>
</dbReference>
<sequence>MVNYGGDEVSALVLDPGSSSVRAGYAGDDTPRAIIPSDVGHRLSAINDDATLEDVPMADASDAGATLAEKERAIAKRKAVLSRLFVNQIGPSMYRDGMEVTNPMKDGMVKDWETFSGLVTNAFPDIMRVNLTEHPVLATEPPWNSPANRERMAEIFFEEHQVPAFYIANTGVLNSFAAGKGSALVVDIGSKMASVTPVVDGFVLRKGLNYSSIPDYVHRLAHDVLVMPSQHRKGIDLLPQAFISNKQPVEPNADPRFTLRQDLFEKSTKTYRDWAEAREVDEWLQSVGGVLETGWNDQVAIRHGSKQYEFATGYSTYFGPERYIIGEQFFNTNVGQNWVRPPGPIPKTLMHMLDAALKACDPELRQILMSNVVVTGGGSLLTGLTERLAHELKNHYPYAKIHAPGNPIERRYGGWLGGSILGSLGSFHQLWISKEEWEEHGKAIVGQRCK</sequence>
<dbReference type="InParanoid" id="D8PKH2"/>
<dbReference type="Gene3D" id="3.30.420.40">
    <property type="match status" value="4"/>
</dbReference>
<accession>D8PKH2</accession>
<evidence type="ECO:0000313" key="2">
    <source>
        <dbReference type="EMBL" id="EFJ03304.1"/>
    </source>
</evidence>
<dbReference type="Proteomes" id="UP000007431">
    <property type="component" value="Unassembled WGS sequence"/>
</dbReference>
<dbReference type="eggNOG" id="KOG0679">
    <property type="taxonomic scope" value="Eukaryota"/>
</dbReference>
<dbReference type="OMA" id="MTEAPWN"/>
<dbReference type="EMBL" id="GL377302">
    <property type="protein sequence ID" value="EFJ03304.1"/>
    <property type="molecule type" value="Genomic_DNA"/>
</dbReference>
<dbReference type="RefSeq" id="XP_003038206.1">
    <property type="nucleotide sequence ID" value="XM_003038160.1"/>
</dbReference>
<dbReference type="SUPFAM" id="SSF53067">
    <property type="entry name" value="Actin-like ATPase domain"/>
    <property type="match status" value="2"/>
</dbReference>
<reference evidence="2 3" key="1">
    <citation type="journal article" date="2010" name="Nat. Biotechnol.">
        <title>Genome sequence of the model mushroom Schizophyllum commune.</title>
        <authorList>
            <person name="Ohm R.A."/>
            <person name="de Jong J.F."/>
            <person name="Lugones L.G."/>
            <person name="Aerts A."/>
            <person name="Kothe E."/>
            <person name="Stajich J.E."/>
            <person name="de Vries R.P."/>
            <person name="Record E."/>
            <person name="Levasseur A."/>
            <person name="Baker S.E."/>
            <person name="Bartholomew K.A."/>
            <person name="Coutinho P.M."/>
            <person name="Erdmann S."/>
            <person name="Fowler T.J."/>
            <person name="Gathman A.C."/>
            <person name="Lombard V."/>
            <person name="Henrissat B."/>
            <person name="Knabe N."/>
            <person name="Kuees U."/>
            <person name="Lilly W.W."/>
            <person name="Lindquist E."/>
            <person name="Lucas S."/>
            <person name="Magnuson J.K."/>
            <person name="Piumi F."/>
            <person name="Raudaskoski M."/>
            <person name="Salamov A."/>
            <person name="Schmutz J."/>
            <person name="Schwarze F.W.M.R."/>
            <person name="vanKuyk P.A."/>
            <person name="Horton J.S."/>
            <person name="Grigoriev I.V."/>
            <person name="Woesten H.A.B."/>
        </authorList>
    </citation>
    <scope>NUCLEOTIDE SEQUENCE [LARGE SCALE GENOMIC DNA]</scope>
    <source>
        <strain evidence="3">H4-8 / FGSC 9210</strain>
    </source>
</reference>
<evidence type="ECO:0008006" key="4">
    <source>
        <dbReference type="Google" id="ProtNLM"/>
    </source>
</evidence>
<dbReference type="AlphaFoldDB" id="D8PKH2"/>
<dbReference type="SMART" id="SM00268">
    <property type="entry name" value="ACTIN"/>
    <property type="match status" value="1"/>
</dbReference>
<organism evidence="3">
    <name type="scientific">Schizophyllum commune (strain H4-8 / FGSC 9210)</name>
    <name type="common">Split gill fungus</name>
    <dbReference type="NCBI Taxonomy" id="578458"/>
    <lineage>
        <taxon>Eukaryota</taxon>
        <taxon>Fungi</taxon>
        <taxon>Dikarya</taxon>
        <taxon>Basidiomycota</taxon>
        <taxon>Agaricomycotina</taxon>
        <taxon>Agaricomycetes</taxon>
        <taxon>Agaricomycetidae</taxon>
        <taxon>Agaricales</taxon>
        <taxon>Schizophyllaceae</taxon>
        <taxon>Schizophyllum</taxon>
    </lineage>
</organism>
<dbReference type="InterPro" id="IPR004000">
    <property type="entry name" value="Actin"/>
</dbReference>
<dbReference type="InterPro" id="IPR043129">
    <property type="entry name" value="ATPase_NBD"/>
</dbReference>
<dbReference type="PANTHER" id="PTHR11937">
    <property type="entry name" value="ACTIN"/>
    <property type="match status" value="1"/>
</dbReference>
<dbReference type="GeneID" id="9588557"/>
<dbReference type="Pfam" id="PF00022">
    <property type="entry name" value="Actin"/>
    <property type="match status" value="1"/>
</dbReference>
<dbReference type="Gene3D" id="3.90.640.10">
    <property type="entry name" value="Actin, Chain A, domain 4"/>
    <property type="match status" value="1"/>
</dbReference>
<dbReference type="CDD" id="cd13395">
    <property type="entry name" value="ASKHA_NBD_Arp4_ACTL6-like"/>
    <property type="match status" value="1"/>
</dbReference>
<dbReference type="VEuPathDB" id="FungiDB:SCHCODRAFT_02623881"/>
<dbReference type="HOGENOM" id="CLU_027965_6_2_1"/>
<dbReference type="PROSITE" id="PS01132">
    <property type="entry name" value="ACTINS_ACT_LIKE"/>
    <property type="match status" value="1"/>
</dbReference>
<comment type="similarity">
    <text evidence="1">Belongs to the actin family.</text>
</comment>
<dbReference type="FunCoup" id="D8PKH2">
    <property type="interactions" value="186"/>
</dbReference>
<proteinExistence type="inferred from homology"/>
<dbReference type="OrthoDB" id="5132116at2759"/>
<dbReference type="FunFam" id="3.30.420.40:FF:000058">
    <property type="entry name" value="Putative actin-related protein 5"/>
    <property type="match status" value="1"/>
</dbReference>
<dbReference type="KEGG" id="scm:SCHCO_02623881"/>
<evidence type="ECO:0000256" key="1">
    <source>
        <dbReference type="RuleBase" id="RU000487"/>
    </source>
</evidence>
<protein>
    <recommendedName>
        <fullName evidence="4">Actin-related protein Arp4p</fullName>
    </recommendedName>
</protein>
<dbReference type="STRING" id="578458.D8PKH2"/>
<evidence type="ECO:0000313" key="3">
    <source>
        <dbReference type="Proteomes" id="UP000007431"/>
    </source>
</evidence>
<keyword evidence="3" id="KW-1185">Reference proteome</keyword>
<name>D8PKH2_SCHCM</name>